<feature type="transmembrane region" description="Helical" evidence="1">
    <location>
        <begin position="52"/>
        <end position="78"/>
    </location>
</feature>
<dbReference type="Proteomes" id="UP000054773">
    <property type="component" value="Unassembled WGS sequence"/>
</dbReference>
<dbReference type="RefSeq" id="WP_058525331.1">
    <property type="nucleotide sequence ID" value="NZ_CAAAHY010000031.1"/>
</dbReference>
<evidence type="ECO:0000313" key="4">
    <source>
        <dbReference type="Proteomes" id="UP000054773"/>
    </source>
</evidence>
<comment type="caution">
    <text evidence="3">The sequence shown here is derived from an EMBL/GenBank/DDBJ whole genome shotgun (WGS) entry which is preliminary data.</text>
</comment>
<dbReference type="InterPro" id="IPR000917">
    <property type="entry name" value="Sulfatase_N"/>
</dbReference>
<feature type="transmembrane region" description="Helical" evidence="1">
    <location>
        <begin position="156"/>
        <end position="173"/>
    </location>
</feature>
<feature type="transmembrane region" description="Helical" evidence="1">
    <location>
        <begin position="122"/>
        <end position="144"/>
    </location>
</feature>
<feature type="transmembrane region" description="Helical" evidence="1">
    <location>
        <begin position="12"/>
        <end position="32"/>
    </location>
</feature>
<dbReference type="InterPro" id="IPR017850">
    <property type="entry name" value="Alkaline_phosphatase_core_sf"/>
</dbReference>
<dbReference type="PATRIC" id="fig|448.7.peg.152"/>
<evidence type="ECO:0000313" key="3">
    <source>
        <dbReference type="EMBL" id="KTD00038.1"/>
    </source>
</evidence>
<dbReference type="AlphaFoldDB" id="A0A0W0TXA5"/>
<dbReference type="PANTHER" id="PTHR43751">
    <property type="entry name" value="SULFATASE"/>
    <property type="match status" value="1"/>
</dbReference>
<reference evidence="3 4" key="1">
    <citation type="submission" date="2015-11" db="EMBL/GenBank/DDBJ databases">
        <title>Genomic analysis of 38 Legionella species identifies large and diverse effector repertoires.</title>
        <authorList>
            <person name="Burstein D."/>
            <person name="Amaro F."/>
            <person name="Zusman T."/>
            <person name="Lifshitz Z."/>
            <person name="Cohen O."/>
            <person name="Gilbert J.A."/>
            <person name="Pupko T."/>
            <person name="Shuman H.A."/>
            <person name="Segal G."/>
        </authorList>
    </citation>
    <scope>NUCLEOTIDE SEQUENCE [LARGE SCALE GENOMIC DNA]</scope>
    <source>
        <strain evidence="3 4">SE-32A-C8</strain>
    </source>
</reference>
<dbReference type="EMBL" id="LNYA01000001">
    <property type="protein sequence ID" value="KTD00038.1"/>
    <property type="molecule type" value="Genomic_DNA"/>
</dbReference>
<keyword evidence="4" id="KW-1185">Reference proteome</keyword>
<dbReference type="InterPro" id="IPR052701">
    <property type="entry name" value="GAG_Ulvan_Degrading_Sulfatases"/>
</dbReference>
<keyword evidence="1" id="KW-1133">Transmembrane helix</keyword>
<dbReference type="PANTHER" id="PTHR43751:SF3">
    <property type="entry name" value="SULFATASE N-TERMINAL DOMAIN-CONTAINING PROTEIN"/>
    <property type="match status" value="1"/>
</dbReference>
<keyword evidence="1" id="KW-0812">Transmembrane</keyword>
<feature type="domain" description="Sulfatase N-terminal" evidence="2">
    <location>
        <begin position="188"/>
        <end position="529"/>
    </location>
</feature>
<dbReference type="Pfam" id="PF00884">
    <property type="entry name" value="Sulfatase"/>
    <property type="match status" value="1"/>
</dbReference>
<keyword evidence="1" id="KW-0472">Membrane</keyword>
<dbReference type="OrthoDB" id="9803751at2"/>
<proteinExistence type="predicted"/>
<name>A0A0W0TXA5_LEGER</name>
<evidence type="ECO:0000256" key="1">
    <source>
        <dbReference type="SAM" id="Phobius"/>
    </source>
</evidence>
<gene>
    <name evidence="3" type="ORF">Lery_0146</name>
</gene>
<protein>
    <submittedName>
        <fullName evidence="3">Putative Sulfatase</fullName>
    </submittedName>
</protein>
<organism evidence="3 4">
    <name type="scientific">Legionella erythra</name>
    <dbReference type="NCBI Taxonomy" id="448"/>
    <lineage>
        <taxon>Bacteria</taxon>
        <taxon>Pseudomonadati</taxon>
        <taxon>Pseudomonadota</taxon>
        <taxon>Gammaproteobacteria</taxon>
        <taxon>Legionellales</taxon>
        <taxon>Legionellaceae</taxon>
        <taxon>Legionella</taxon>
    </lineage>
</organism>
<dbReference type="SUPFAM" id="SSF53649">
    <property type="entry name" value="Alkaline phosphatase-like"/>
    <property type="match status" value="1"/>
</dbReference>
<sequence>MKKIEKTAYWHYFNHFFLFNLVFLGLQFAYILSLGSSFLHAIPLPLQVYLEMALTGCVQLVLHALLALFQAFWLWAILNGKHLENHHRQLLIIYALTILWVLCMNCYFFPLSEFSRLFLPPIPLALIRWLLMGLSAFFLLLTLLGLMRLIKKQPRMTIALLTTGIAFSLFIFSPEHESIEEEHTSTQPNIIIIGIDSFSAERLSAKETPTLFHFINQSVHFTDTISPLARTYPAWSSILTGLYPIHHQARENLTPARLVKSSASIVWPLRQAGYYSIFATDDRRFNTLGNEFGFQEIIGPKTGINDALIGTFNDFPLSNLLVNFKFSRWLFPYNYLNRASHYTYYPATFDKELAARIHAAQSLQPVFLAVHFTLPHWPYAWAQSLPAEVGDEYSVLERGNLYHAAIRQTDKQIGQLFGLLQKEGYLKNSLVIVLSDHGEALYEEGSRKTSLKGYQGQKPSLLASYFSRKTSTELQRSAGHGSDLLSPAQYTCLLGMKITQNNRPLTQAKIINTRVALIDLAPTIAAFAGLPAKIKPDGLSLLPSLLGFSKPPADRAFMLESGMLPNQFISREKARRYGILLFRVNPTNGLLELRQDKLQRINAMKIYGIIQGDWLLALYPDDKLYIPVLLRLSNGQWTDNLETSFAKGSPAQSLLRQLLQFYSNDLATYPKTQPSLPLP</sequence>
<feature type="transmembrane region" description="Helical" evidence="1">
    <location>
        <begin position="90"/>
        <end position="110"/>
    </location>
</feature>
<evidence type="ECO:0000259" key="2">
    <source>
        <dbReference type="Pfam" id="PF00884"/>
    </source>
</evidence>
<accession>A0A0W0TXA5</accession>
<dbReference type="STRING" id="448.Lery_0146"/>
<dbReference type="Gene3D" id="3.40.720.10">
    <property type="entry name" value="Alkaline Phosphatase, subunit A"/>
    <property type="match status" value="1"/>
</dbReference>